<dbReference type="Gene3D" id="6.10.140.2150">
    <property type="match status" value="1"/>
</dbReference>
<dbReference type="Gene3D" id="3.40.640.10">
    <property type="entry name" value="Type I PLP-dependent aspartate aminotransferase-like (Major domain)"/>
    <property type="match status" value="1"/>
</dbReference>
<comment type="similarity">
    <text evidence="4">Belongs to the group II decarboxylase family. Sphingosine-1-phosphate lyase subfamily.</text>
</comment>
<dbReference type="InterPro" id="IPR015421">
    <property type="entry name" value="PyrdxlP-dep_Trfase_major"/>
</dbReference>
<evidence type="ECO:0000256" key="4">
    <source>
        <dbReference type="ARBA" id="ARBA00038302"/>
    </source>
</evidence>
<protein>
    <submittedName>
        <fullName evidence="7">Glutamate decarboxylase</fullName>
    </submittedName>
</protein>
<dbReference type="KEGG" id="afg:AFULGI_00025940"/>
<keyword evidence="3 6" id="KW-0456">Lyase</keyword>
<accession>A0A075WJ86</accession>
<evidence type="ECO:0000256" key="6">
    <source>
        <dbReference type="RuleBase" id="RU000382"/>
    </source>
</evidence>
<keyword evidence="2 5" id="KW-0663">Pyridoxal phosphate</keyword>
<dbReference type="AlphaFoldDB" id="A0A075WJ86"/>
<dbReference type="Gene3D" id="3.90.1150.10">
    <property type="entry name" value="Aspartate Aminotransferase, domain 1"/>
    <property type="match status" value="1"/>
</dbReference>
<dbReference type="GeneID" id="24796060"/>
<dbReference type="SUPFAM" id="SSF53383">
    <property type="entry name" value="PLP-dependent transferases"/>
    <property type="match status" value="1"/>
</dbReference>
<organism evidence="7 8">
    <name type="scientific">Archaeoglobus fulgidus DSM 8774</name>
    <dbReference type="NCBI Taxonomy" id="1344584"/>
    <lineage>
        <taxon>Archaea</taxon>
        <taxon>Methanobacteriati</taxon>
        <taxon>Methanobacteriota</taxon>
        <taxon>Archaeoglobi</taxon>
        <taxon>Archaeoglobales</taxon>
        <taxon>Archaeoglobaceae</taxon>
        <taxon>Archaeoglobus</taxon>
    </lineage>
</organism>
<dbReference type="EMBL" id="CP006577">
    <property type="protein sequence ID" value="AIG99304.1"/>
    <property type="molecule type" value="Genomic_DNA"/>
</dbReference>
<dbReference type="GO" id="GO:0019752">
    <property type="term" value="P:carboxylic acid metabolic process"/>
    <property type="evidence" value="ECO:0007669"/>
    <property type="project" value="InterPro"/>
</dbReference>
<dbReference type="HOGENOM" id="CLU_028929_1_0_2"/>
<comment type="cofactor">
    <cofactor evidence="1 5 6">
        <name>pyridoxal 5'-phosphate</name>
        <dbReference type="ChEBI" id="CHEBI:597326"/>
    </cofactor>
</comment>
<dbReference type="RefSeq" id="WP_048096358.1">
    <property type="nucleotide sequence ID" value="NZ_CP006577.1"/>
</dbReference>
<evidence type="ECO:0000313" key="7">
    <source>
        <dbReference type="EMBL" id="AIG99304.1"/>
    </source>
</evidence>
<dbReference type="Proteomes" id="UP000028501">
    <property type="component" value="Chromosome"/>
</dbReference>
<evidence type="ECO:0000313" key="8">
    <source>
        <dbReference type="Proteomes" id="UP000028501"/>
    </source>
</evidence>
<dbReference type="GO" id="GO:0030170">
    <property type="term" value="F:pyridoxal phosphate binding"/>
    <property type="evidence" value="ECO:0007669"/>
    <property type="project" value="InterPro"/>
</dbReference>
<evidence type="ECO:0000256" key="5">
    <source>
        <dbReference type="PIRSR" id="PIRSR602129-50"/>
    </source>
</evidence>
<proteinExistence type="inferred from homology"/>
<evidence type="ECO:0000256" key="2">
    <source>
        <dbReference type="ARBA" id="ARBA00022898"/>
    </source>
</evidence>
<sequence>MTIDDVLSLLEKAESEDLNPRTGRLFAYVYETGDENIRKVAEKALVRFAEKNLLDFTVFRSAVFFEKEVVGFARNLMHGDAAVGSFTFGGTESIMLAVKAARDYYRKKEGTAEVPEILAPISIHPAFLKAADYLGLKVVRLPVKDAKGDVDAFAEAVSGKTALIALSAPNWPFGTIDPVEEIAEIAAERNVLLHVDACLGGFILPFFEMLGEKIPKFDFRVEGVTSISLDAHKYGYAPKGASVVLFRDAELKKCSMFVDVTSPGYVFVNQAVLSSRPEGPLAAAFAVIKYLGVEGYKELASKILSARDKIYRGLKSLGFESVGEVESSVLAMTNPDVDLMGFVNNMKKLGWQLHLQKGLKEYDIPDNIHLTLSPVHDGVAEKFVEDAAKALEMEPEVDTKQIYAMAERGEFAEIIKGIEEGRIDSSVIPMLLESIPEKVAVELIKNIVVEWFR</sequence>
<dbReference type="Pfam" id="PF00282">
    <property type="entry name" value="Pyridoxal_deC"/>
    <property type="match status" value="1"/>
</dbReference>
<feature type="modified residue" description="N6-(pyridoxal phosphate)lysine" evidence="5">
    <location>
        <position position="233"/>
    </location>
</feature>
<dbReference type="PANTHER" id="PTHR42735:SF6">
    <property type="entry name" value="SPHINGOSINE-1-PHOSPHATE LYASE 1"/>
    <property type="match status" value="1"/>
</dbReference>
<name>A0A075WJ86_ARCFL</name>
<dbReference type="GO" id="GO:0016830">
    <property type="term" value="F:carbon-carbon lyase activity"/>
    <property type="evidence" value="ECO:0007669"/>
    <property type="project" value="InterPro"/>
</dbReference>
<evidence type="ECO:0000256" key="1">
    <source>
        <dbReference type="ARBA" id="ARBA00001933"/>
    </source>
</evidence>
<gene>
    <name evidence="7" type="ORF">AFULGI_00025940</name>
</gene>
<dbReference type="InterPro" id="IPR002129">
    <property type="entry name" value="PyrdxlP-dep_de-COase"/>
</dbReference>
<reference evidence="7 8" key="1">
    <citation type="submission" date="2013-07" db="EMBL/GenBank/DDBJ databases">
        <title>Genome of Archaeoglobus fulgidus.</title>
        <authorList>
            <person name="Fiebig A."/>
            <person name="Birkeland N.-K."/>
        </authorList>
    </citation>
    <scope>NUCLEOTIDE SEQUENCE [LARGE SCALE GENOMIC DNA]</scope>
    <source>
        <strain evidence="7 8">DSM 8774</strain>
    </source>
</reference>
<dbReference type="InterPro" id="IPR015424">
    <property type="entry name" value="PyrdxlP-dep_Trfase"/>
</dbReference>
<dbReference type="InterPro" id="IPR050477">
    <property type="entry name" value="GrpII_AminoAcid_Decarb"/>
</dbReference>
<dbReference type="InterPro" id="IPR015422">
    <property type="entry name" value="PyrdxlP-dep_Trfase_small"/>
</dbReference>
<dbReference type="PANTHER" id="PTHR42735">
    <property type="match status" value="1"/>
</dbReference>
<evidence type="ECO:0000256" key="3">
    <source>
        <dbReference type="ARBA" id="ARBA00023239"/>
    </source>
</evidence>